<proteinExistence type="predicted"/>
<reference evidence="2 3" key="1">
    <citation type="journal article" date="2014" name="Genome Announc.">
        <title>Draft genome sequence of Sclerotinia borealis, a psychrophilic plant pathogenic fungus.</title>
        <authorList>
            <person name="Mardanov A.V."/>
            <person name="Beletsky A.V."/>
            <person name="Kadnikov V.V."/>
            <person name="Ignatov A.N."/>
            <person name="Ravin N.V."/>
        </authorList>
    </citation>
    <scope>NUCLEOTIDE SEQUENCE [LARGE SCALE GENOMIC DNA]</scope>
    <source>
        <strain evidence="3">F-4157</strain>
    </source>
</reference>
<dbReference type="Proteomes" id="UP000019487">
    <property type="component" value="Unassembled WGS sequence"/>
</dbReference>
<gene>
    <name evidence="2" type="ORF">SBOR_10118</name>
</gene>
<dbReference type="HOGENOM" id="CLU_909619_0_0_1"/>
<dbReference type="OrthoDB" id="4777753at2759"/>
<dbReference type="AlphaFoldDB" id="W9BY22"/>
<evidence type="ECO:0000256" key="1">
    <source>
        <dbReference type="SAM" id="MobiDB-lite"/>
    </source>
</evidence>
<evidence type="ECO:0000313" key="2">
    <source>
        <dbReference type="EMBL" id="ESZ89497.1"/>
    </source>
</evidence>
<keyword evidence="3" id="KW-1185">Reference proteome</keyword>
<dbReference type="EMBL" id="AYSA01000947">
    <property type="protein sequence ID" value="ESZ89497.1"/>
    <property type="molecule type" value="Genomic_DNA"/>
</dbReference>
<organism evidence="2 3">
    <name type="scientific">Sclerotinia borealis (strain F-4128)</name>
    <dbReference type="NCBI Taxonomy" id="1432307"/>
    <lineage>
        <taxon>Eukaryota</taxon>
        <taxon>Fungi</taxon>
        <taxon>Dikarya</taxon>
        <taxon>Ascomycota</taxon>
        <taxon>Pezizomycotina</taxon>
        <taxon>Leotiomycetes</taxon>
        <taxon>Helotiales</taxon>
        <taxon>Sclerotiniaceae</taxon>
        <taxon>Sclerotinia</taxon>
    </lineage>
</organism>
<accession>W9BY22</accession>
<sequence length="306" mass="36835">MVQKSELDIDIYGDLNPSKPKENIQISNSEKTALNAEAPSFNARMDNSRYPPPMGPRNPRQASYDRRMMPPPRPRSYAAPQPARPAPLPTPYTLWCARCSSDTHTFKDCVKCNKEGYMEGCPRCETLDHQYFECPIEIKRQEEYHYTRQCRRNRPPWRLRKDHRDIRKMLNGQDISEPDDIPWTAEFSRKNVGRDIPSHYLDPAWHDYDNVPIHRYQRLTVLMFQVLQPSGIGERSIFQNLRDLDWFHNQYRNSRWRESRRQWLDQKHQRQWVYQRYQRHKTPATFEFSFKVSKPQFLFRMKKSLI</sequence>
<protein>
    <submittedName>
        <fullName evidence="2">Uncharacterized protein</fullName>
    </submittedName>
</protein>
<comment type="caution">
    <text evidence="2">The sequence shown here is derived from an EMBL/GenBank/DDBJ whole genome shotgun (WGS) entry which is preliminary data.</text>
</comment>
<name>W9BY22_SCLBF</name>
<evidence type="ECO:0000313" key="3">
    <source>
        <dbReference type="Proteomes" id="UP000019487"/>
    </source>
</evidence>
<feature type="region of interest" description="Disordered" evidence="1">
    <location>
        <begin position="1"/>
        <end position="85"/>
    </location>
</feature>